<dbReference type="EMBL" id="NWVC01000002">
    <property type="protein sequence ID" value="PCG15215.1"/>
    <property type="molecule type" value="Genomic_DNA"/>
</dbReference>
<gene>
    <name evidence="2" type="ORF">COA07_06695</name>
</gene>
<protein>
    <submittedName>
        <fullName evidence="2">Uncharacterized protein</fullName>
    </submittedName>
</protein>
<feature type="compositionally biased region" description="Low complexity" evidence="1">
    <location>
        <begin position="235"/>
        <end position="247"/>
    </location>
</feature>
<feature type="region of interest" description="Disordered" evidence="1">
    <location>
        <begin position="215"/>
        <end position="262"/>
    </location>
</feature>
<dbReference type="AlphaFoldDB" id="A0A2A4I9R7"/>
<name>A0A2A4I9R7_9SPHN</name>
<proteinExistence type="predicted"/>
<keyword evidence="3" id="KW-1185">Reference proteome</keyword>
<comment type="caution">
    <text evidence="2">The sequence shown here is derived from an EMBL/GenBank/DDBJ whole genome shotgun (WGS) entry which is preliminary data.</text>
</comment>
<sequence length="262" mass="27678">MLLTGCVSGSALSTDLSAKPVPSPQTEDALIEVLAESLEQTGSRAGTDGKVRPVMTFRDPQDAAEIKRYLAAGFALTDIYCDRFFRETNASMRRRKFGRALTNDVGTAVGSVLGLITSVPKAVVSGTSAVTGGLDSTWRNYHDSFVVGPELESIRSLVLAAQDDYRQQTYREAFPADYMTARSAVVRYAGLCSFLGMKALLNQSVDQRRNELVKLGDPRATPTPTPTPAPPPAPAAVVAPAPAAAVPDTEGPAARAGLIPPG</sequence>
<evidence type="ECO:0000313" key="2">
    <source>
        <dbReference type="EMBL" id="PCG15215.1"/>
    </source>
</evidence>
<evidence type="ECO:0000313" key="3">
    <source>
        <dbReference type="Proteomes" id="UP000218323"/>
    </source>
</evidence>
<dbReference type="Proteomes" id="UP000218323">
    <property type="component" value="Unassembled WGS sequence"/>
</dbReference>
<evidence type="ECO:0000256" key="1">
    <source>
        <dbReference type="SAM" id="MobiDB-lite"/>
    </source>
</evidence>
<organism evidence="2 3">
    <name type="scientific">Sphingomonas adhaesiva</name>
    <dbReference type="NCBI Taxonomy" id="28212"/>
    <lineage>
        <taxon>Bacteria</taxon>
        <taxon>Pseudomonadati</taxon>
        <taxon>Pseudomonadota</taxon>
        <taxon>Alphaproteobacteria</taxon>
        <taxon>Sphingomonadales</taxon>
        <taxon>Sphingomonadaceae</taxon>
        <taxon>Sphingomonas</taxon>
    </lineage>
</organism>
<reference evidence="2 3" key="1">
    <citation type="submission" date="2017-09" db="EMBL/GenBank/DDBJ databases">
        <title>Sphingomonas adhaesiva DSM 7418, whole genome shotgun sequence.</title>
        <authorList>
            <person name="Feng G."/>
            <person name="Zhu H."/>
        </authorList>
    </citation>
    <scope>NUCLEOTIDE SEQUENCE [LARGE SCALE GENOMIC DNA]</scope>
    <source>
        <strain evidence="2 3">DSM 7418</strain>
    </source>
</reference>
<feature type="compositionally biased region" description="Pro residues" evidence="1">
    <location>
        <begin position="221"/>
        <end position="234"/>
    </location>
</feature>
<accession>A0A2A4I9R7</accession>